<keyword evidence="9" id="KW-0811">Translocation</keyword>
<evidence type="ECO:0000256" key="1">
    <source>
        <dbReference type="ARBA" id="ARBA00004232"/>
    </source>
</evidence>
<dbReference type="PANTHER" id="PTHR13269:SF6">
    <property type="entry name" value="NUCLEOPORIN NDC1"/>
    <property type="match status" value="1"/>
</dbReference>
<evidence type="ECO:0000256" key="11">
    <source>
        <dbReference type="ARBA" id="ARBA00023136"/>
    </source>
</evidence>
<feature type="transmembrane region" description="Helical" evidence="14">
    <location>
        <begin position="59"/>
        <end position="76"/>
    </location>
</feature>
<dbReference type="GO" id="GO:0070762">
    <property type="term" value="C:nuclear pore transmembrane ring"/>
    <property type="evidence" value="ECO:0007669"/>
    <property type="project" value="TreeGrafter"/>
</dbReference>
<evidence type="ECO:0000313" key="16">
    <source>
        <dbReference type="Proteomes" id="UP000799766"/>
    </source>
</evidence>
<feature type="transmembrane region" description="Helical" evidence="14">
    <location>
        <begin position="21"/>
        <end position="39"/>
    </location>
</feature>
<keyword evidence="12" id="KW-0539">Nucleus</keyword>
<keyword evidence="16" id="KW-1185">Reference proteome</keyword>
<dbReference type="PANTHER" id="PTHR13269">
    <property type="entry name" value="NUCLEOPORIN NDC1"/>
    <property type="match status" value="1"/>
</dbReference>
<evidence type="ECO:0000256" key="10">
    <source>
        <dbReference type="ARBA" id="ARBA00023132"/>
    </source>
</evidence>
<evidence type="ECO:0000256" key="2">
    <source>
        <dbReference type="ARBA" id="ARBA00004567"/>
    </source>
</evidence>
<dbReference type="GO" id="GO:0051028">
    <property type="term" value="P:mRNA transport"/>
    <property type="evidence" value="ECO:0007669"/>
    <property type="project" value="UniProtKB-KW"/>
</dbReference>
<keyword evidence="6" id="KW-0509">mRNA transport</keyword>
<comment type="subcellular location">
    <subcellularLocation>
        <location evidence="1">Nucleus membrane</location>
        <topology evidence="1">Multi-pass membrane protein</topology>
    </subcellularLocation>
    <subcellularLocation>
        <location evidence="2">Nucleus</location>
        <location evidence="2">Nuclear pore complex</location>
    </subcellularLocation>
</comment>
<evidence type="ECO:0000256" key="3">
    <source>
        <dbReference type="ARBA" id="ARBA00005760"/>
    </source>
</evidence>
<feature type="transmembrane region" description="Helical" evidence="14">
    <location>
        <begin position="274"/>
        <end position="292"/>
    </location>
</feature>
<dbReference type="OrthoDB" id="67850at2759"/>
<keyword evidence="4" id="KW-0813">Transport</keyword>
<dbReference type="EMBL" id="MU001671">
    <property type="protein sequence ID" value="KAF2461252.1"/>
    <property type="molecule type" value="Genomic_DNA"/>
</dbReference>
<proteinExistence type="inferred from homology"/>
<evidence type="ECO:0000256" key="5">
    <source>
        <dbReference type="ARBA" id="ARBA00022692"/>
    </source>
</evidence>
<evidence type="ECO:0000256" key="7">
    <source>
        <dbReference type="ARBA" id="ARBA00022927"/>
    </source>
</evidence>
<accession>A0A6A6PBS8</accession>
<sequence length="697" mass="78420">MSAVKTRPYRDFLTPALHRGFTNTALLTFGFCFAEALLLSEWSAASVVWPWLPILRNTVGAMLLFISGLLVYILRVSRLHFGSRTTASPFTTFRKNILRVGTVSCVMVYTISAWWFGAIYVFYFVSSDARMGLVDPGKSYERDRFNERPIYMLTMYSLLGTTQAALHMWNDDDRIEFCRPKYVEALARHNQGGANPEPPPQPEAPMVEVRKALPKLMKTAVFRTGAALFPLTIIYIMFLRSLVFWSTYAVLRPFVPRTTRLSKYPGLADLMSRFIYGGVLLMLYFGFVNATFSAHVRRDPLKGGKPITNDSADPNGSLLQGLRSKKPIPQVCQLRMCGNVWLTIQAFALREVAIIADHFEKRRKMIYEELERKNGSTWTQVKTFCMAEVITLTTRVKKITDPNWALKEAKDAEKKREEQKPVPLPRLVQNVKEGKDLVRPADPPQSHLALAEYNIRKYSKEHASGPPAGSPIAIIGFVEWLLSFLLTAAQREQLQRQPASLNARAGWWTAQLMRSPVGYPFRRSFARHATGVVCGEPVSRTGSIIDAVDTLTGIAVKSLLEDTMGTVGRDVPEIFRTFDKAVRTASEWVRTSKPDWTDVDFDAWVAQNGDCRVPEEVAEVLSALVMGLEKLIGAFSEYAINIGLKSSELRAARELVAEIRADMTVRNQGGDRAERQAFHGQTRARSEMEMAPAARRG</sequence>
<name>A0A6A6PBS8_9PEZI</name>
<dbReference type="GO" id="GO:0106166">
    <property type="term" value="F:spindle pole body-nuclear membrane anchor activity"/>
    <property type="evidence" value="ECO:0007669"/>
    <property type="project" value="TreeGrafter"/>
</dbReference>
<dbReference type="AlphaFoldDB" id="A0A6A6PBS8"/>
<dbReference type="GO" id="GO:0031965">
    <property type="term" value="C:nuclear membrane"/>
    <property type="evidence" value="ECO:0007669"/>
    <property type="project" value="UniProtKB-SubCell"/>
</dbReference>
<evidence type="ECO:0000256" key="12">
    <source>
        <dbReference type="ARBA" id="ARBA00023242"/>
    </source>
</evidence>
<comment type="similarity">
    <text evidence="3">Belongs to the NDC1 family.</text>
</comment>
<keyword evidence="7" id="KW-0653">Protein transport</keyword>
<keyword evidence="11 14" id="KW-0472">Membrane</keyword>
<feature type="transmembrane region" description="Helical" evidence="14">
    <location>
        <begin position="220"/>
        <end position="238"/>
    </location>
</feature>
<keyword evidence="5 14" id="KW-0812">Transmembrane</keyword>
<dbReference type="Pfam" id="PF09531">
    <property type="entry name" value="Ndc1_Nup"/>
    <property type="match status" value="1"/>
</dbReference>
<feature type="region of interest" description="Disordered" evidence="13">
    <location>
        <begin position="678"/>
        <end position="697"/>
    </location>
</feature>
<gene>
    <name evidence="15" type="ORF">BDY21DRAFT_331537</name>
</gene>
<evidence type="ECO:0000256" key="9">
    <source>
        <dbReference type="ARBA" id="ARBA00023010"/>
    </source>
</evidence>
<dbReference type="InterPro" id="IPR019049">
    <property type="entry name" value="Nucleoporin_prot_Ndc1/Nup"/>
</dbReference>
<evidence type="ECO:0000256" key="6">
    <source>
        <dbReference type="ARBA" id="ARBA00022816"/>
    </source>
</evidence>
<keyword evidence="8 14" id="KW-1133">Transmembrane helix</keyword>
<evidence type="ECO:0000256" key="8">
    <source>
        <dbReference type="ARBA" id="ARBA00022989"/>
    </source>
</evidence>
<protein>
    <submittedName>
        <fullName evidence="15">Nucleoporin protein Ndc1-Nup</fullName>
    </submittedName>
</protein>
<reference evidence="15" key="1">
    <citation type="journal article" date="2020" name="Stud. Mycol.">
        <title>101 Dothideomycetes genomes: a test case for predicting lifestyles and emergence of pathogens.</title>
        <authorList>
            <person name="Haridas S."/>
            <person name="Albert R."/>
            <person name="Binder M."/>
            <person name="Bloem J."/>
            <person name="Labutti K."/>
            <person name="Salamov A."/>
            <person name="Andreopoulos B."/>
            <person name="Baker S."/>
            <person name="Barry K."/>
            <person name="Bills G."/>
            <person name="Bluhm B."/>
            <person name="Cannon C."/>
            <person name="Castanera R."/>
            <person name="Culley D."/>
            <person name="Daum C."/>
            <person name="Ezra D."/>
            <person name="Gonzalez J."/>
            <person name="Henrissat B."/>
            <person name="Kuo A."/>
            <person name="Liang C."/>
            <person name="Lipzen A."/>
            <person name="Lutzoni F."/>
            <person name="Magnuson J."/>
            <person name="Mondo S."/>
            <person name="Nolan M."/>
            <person name="Ohm R."/>
            <person name="Pangilinan J."/>
            <person name="Park H.-J."/>
            <person name="Ramirez L."/>
            <person name="Alfaro M."/>
            <person name="Sun H."/>
            <person name="Tritt A."/>
            <person name="Yoshinaga Y."/>
            <person name="Zwiers L.-H."/>
            <person name="Turgeon B."/>
            <person name="Goodwin S."/>
            <person name="Spatafora J."/>
            <person name="Crous P."/>
            <person name="Grigoriev I."/>
        </authorList>
    </citation>
    <scope>NUCLEOTIDE SEQUENCE</scope>
    <source>
        <strain evidence="15">ATCC 16933</strain>
    </source>
</reference>
<evidence type="ECO:0000256" key="13">
    <source>
        <dbReference type="SAM" id="MobiDB-lite"/>
    </source>
</evidence>
<dbReference type="GO" id="GO:0015031">
    <property type="term" value="P:protein transport"/>
    <property type="evidence" value="ECO:0007669"/>
    <property type="project" value="UniProtKB-KW"/>
</dbReference>
<evidence type="ECO:0000256" key="14">
    <source>
        <dbReference type="SAM" id="Phobius"/>
    </source>
</evidence>
<organism evidence="15 16">
    <name type="scientific">Lineolata rhizophorae</name>
    <dbReference type="NCBI Taxonomy" id="578093"/>
    <lineage>
        <taxon>Eukaryota</taxon>
        <taxon>Fungi</taxon>
        <taxon>Dikarya</taxon>
        <taxon>Ascomycota</taxon>
        <taxon>Pezizomycotina</taxon>
        <taxon>Dothideomycetes</taxon>
        <taxon>Dothideomycetes incertae sedis</taxon>
        <taxon>Lineolatales</taxon>
        <taxon>Lineolataceae</taxon>
        <taxon>Lineolata</taxon>
    </lineage>
</organism>
<dbReference type="GO" id="GO:0070631">
    <property type="term" value="P:spindle pole body localization"/>
    <property type="evidence" value="ECO:0007669"/>
    <property type="project" value="TreeGrafter"/>
</dbReference>
<keyword evidence="10" id="KW-0906">Nuclear pore complex</keyword>
<evidence type="ECO:0000256" key="4">
    <source>
        <dbReference type="ARBA" id="ARBA00022448"/>
    </source>
</evidence>
<dbReference type="GO" id="GO:0006999">
    <property type="term" value="P:nuclear pore organization"/>
    <property type="evidence" value="ECO:0007669"/>
    <property type="project" value="TreeGrafter"/>
</dbReference>
<dbReference type="GO" id="GO:0005816">
    <property type="term" value="C:spindle pole body"/>
    <property type="evidence" value="ECO:0007669"/>
    <property type="project" value="TreeGrafter"/>
</dbReference>
<feature type="transmembrane region" description="Helical" evidence="14">
    <location>
        <begin position="97"/>
        <end position="123"/>
    </location>
</feature>
<dbReference type="Proteomes" id="UP000799766">
    <property type="component" value="Unassembled WGS sequence"/>
</dbReference>
<evidence type="ECO:0000313" key="15">
    <source>
        <dbReference type="EMBL" id="KAF2461252.1"/>
    </source>
</evidence>